<dbReference type="GO" id="GO:0000122">
    <property type="term" value="P:negative regulation of transcription by RNA polymerase II"/>
    <property type="evidence" value="ECO:0007669"/>
    <property type="project" value="TreeGrafter"/>
</dbReference>
<dbReference type="InterPro" id="IPR050140">
    <property type="entry name" value="SRY-related_HMG-box_TF-like"/>
</dbReference>
<feature type="region of interest" description="Disordered" evidence="5">
    <location>
        <begin position="153"/>
        <end position="332"/>
    </location>
</feature>
<dbReference type="SMART" id="SM00398">
    <property type="entry name" value="HMG"/>
    <property type="match status" value="1"/>
</dbReference>
<dbReference type="GO" id="GO:0001228">
    <property type="term" value="F:DNA-binding transcription activator activity, RNA polymerase II-specific"/>
    <property type="evidence" value="ECO:0007669"/>
    <property type="project" value="TreeGrafter"/>
</dbReference>
<dbReference type="InterPro" id="IPR036910">
    <property type="entry name" value="HMG_box_dom_sf"/>
</dbReference>
<dbReference type="AlphaFoldDB" id="A0A6A6JAM4"/>
<feature type="compositionally biased region" description="Acidic residues" evidence="5">
    <location>
        <begin position="56"/>
        <end position="65"/>
    </location>
</feature>
<keyword evidence="4" id="KW-0539">Nucleus</keyword>
<dbReference type="RefSeq" id="XP_033650823.1">
    <property type="nucleotide sequence ID" value="XM_033795936.1"/>
</dbReference>
<name>A0A6A6JAM4_WESOR</name>
<dbReference type="InterPro" id="IPR009071">
    <property type="entry name" value="HMG_box_dom"/>
</dbReference>
<dbReference type="GO" id="GO:0005634">
    <property type="term" value="C:nucleus"/>
    <property type="evidence" value="ECO:0007669"/>
    <property type="project" value="UniProtKB-UniRule"/>
</dbReference>
<feature type="region of interest" description="Disordered" evidence="5">
    <location>
        <begin position="1"/>
        <end position="78"/>
    </location>
</feature>
<dbReference type="EMBL" id="ML986511">
    <property type="protein sequence ID" value="KAF2273284.1"/>
    <property type="molecule type" value="Genomic_DNA"/>
</dbReference>
<evidence type="ECO:0000256" key="4">
    <source>
        <dbReference type="PROSITE-ProRule" id="PRU00267"/>
    </source>
</evidence>
<dbReference type="Gene3D" id="1.10.30.10">
    <property type="entry name" value="High mobility group box domain"/>
    <property type="match status" value="1"/>
</dbReference>
<dbReference type="Proteomes" id="UP000800097">
    <property type="component" value="Unassembled WGS sequence"/>
</dbReference>
<dbReference type="FunFam" id="1.10.30.10:FF:000041">
    <property type="entry name" value="HMG box family protein"/>
    <property type="match status" value="1"/>
</dbReference>
<dbReference type="SUPFAM" id="SSF47095">
    <property type="entry name" value="HMG-box"/>
    <property type="match status" value="1"/>
</dbReference>
<feature type="compositionally biased region" description="Polar residues" evidence="5">
    <location>
        <begin position="252"/>
        <end position="261"/>
    </location>
</feature>
<evidence type="ECO:0000256" key="1">
    <source>
        <dbReference type="ARBA" id="ARBA00023015"/>
    </source>
</evidence>
<evidence type="ECO:0000313" key="7">
    <source>
        <dbReference type="EMBL" id="KAF2273284.1"/>
    </source>
</evidence>
<dbReference type="CDD" id="cd01389">
    <property type="entry name" value="HMG-box_ROX1-like"/>
    <property type="match status" value="1"/>
</dbReference>
<keyword evidence="3" id="KW-0804">Transcription</keyword>
<dbReference type="GO" id="GO:0000978">
    <property type="term" value="F:RNA polymerase II cis-regulatory region sequence-specific DNA binding"/>
    <property type="evidence" value="ECO:0007669"/>
    <property type="project" value="TreeGrafter"/>
</dbReference>
<dbReference type="PANTHER" id="PTHR10270:SF161">
    <property type="entry name" value="SEX-DETERMINING REGION Y PROTEIN"/>
    <property type="match status" value="1"/>
</dbReference>
<dbReference type="OrthoDB" id="6247875at2759"/>
<dbReference type="Pfam" id="PF00505">
    <property type="entry name" value="HMG_box"/>
    <property type="match status" value="1"/>
</dbReference>
<feature type="DNA-binding region" description="HMG box" evidence="4">
    <location>
        <begin position="96"/>
        <end position="164"/>
    </location>
</feature>
<accession>A0A6A6JAM4</accession>
<dbReference type="GO" id="GO:0030154">
    <property type="term" value="P:cell differentiation"/>
    <property type="evidence" value="ECO:0007669"/>
    <property type="project" value="TreeGrafter"/>
</dbReference>
<gene>
    <name evidence="7" type="ORF">EI97DRAFT_383901</name>
</gene>
<evidence type="ECO:0000313" key="8">
    <source>
        <dbReference type="Proteomes" id="UP000800097"/>
    </source>
</evidence>
<dbReference type="PANTHER" id="PTHR10270">
    <property type="entry name" value="SOX TRANSCRIPTION FACTOR"/>
    <property type="match status" value="1"/>
</dbReference>
<feature type="domain" description="HMG box" evidence="6">
    <location>
        <begin position="96"/>
        <end position="164"/>
    </location>
</feature>
<keyword evidence="1" id="KW-0805">Transcription regulation</keyword>
<keyword evidence="2 4" id="KW-0238">DNA-binding</keyword>
<keyword evidence="8" id="KW-1185">Reference proteome</keyword>
<dbReference type="PROSITE" id="PS50118">
    <property type="entry name" value="HMG_BOX_2"/>
    <property type="match status" value="1"/>
</dbReference>
<organism evidence="7 8">
    <name type="scientific">Westerdykella ornata</name>
    <dbReference type="NCBI Taxonomy" id="318751"/>
    <lineage>
        <taxon>Eukaryota</taxon>
        <taxon>Fungi</taxon>
        <taxon>Dikarya</taxon>
        <taxon>Ascomycota</taxon>
        <taxon>Pezizomycotina</taxon>
        <taxon>Dothideomycetes</taxon>
        <taxon>Pleosporomycetidae</taxon>
        <taxon>Pleosporales</taxon>
        <taxon>Sporormiaceae</taxon>
        <taxon>Westerdykella</taxon>
    </lineage>
</organism>
<evidence type="ECO:0000256" key="2">
    <source>
        <dbReference type="ARBA" id="ARBA00023125"/>
    </source>
</evidence>
<sequence>MDDIQHSGAPPQTSSRKESGPASPIRTTRHSIKKPSPPQSPQTARKRHFVTGKDEENVDNIEDTPTDSRLPRRLTTTGYGSGEPVNVCLCQPEPKIPRPRNAFILYRQHHQQAIVARNPGIANPDISKIIGEQWNSESPEQKLVWQRLAQEEKAKHQEQYPDYRYQPRRPGKPGSSPLNPSGEHTTVDKYRCPKCGGRSIKTPTSPFTPAATRNLPPPVSTDVPTPTTRYLPMSNLSLESPAYRRRAPVGPSSLSNIQVPSPGQGDAPSMLYSPGTPDSKRRRYNYPPTTNGRSVYYPAARRDSLPALNHARPSPPNTGAMQPPPRTPRDTRRMSLDLSVHVPSQHDQSRSVEAMVMSVPYIVKVRVLGRITPPLKEPGPTSPAVQVRGAIIAIEGDEPAAIETLAEWLKDDLDKTNDYKVLVADPPKVPKPDTKDVTFVDYLDLIKKWHGKSKEMIQYITTPVATSPVSSPDSNKEKDKEDGGEPKKNPVILLPTYQLNASNAYTSRIPITDAYSPTDHWQWMATLWRGTVGPDLTIYIRDPNAQYQDAKESAQTQQGNAKLVELNEDVRCLTVRKERGVKFEAAALRRVGFEVGEWIRDVTNKAKVE</sequence>
<feature type="compositionally biased region" description="Basic and acidic residues" evidence="5">
    <location>
        <begin position="474"/>
        <end position="488"/>
    </location>
</feature>
<evidence type="ECO:0000256" key="3">
    <source>
        <dbReference type="ARBA" id="ARBA00023163"/>
    </source>
</evidence>
<reference evidence="7" key="1">
    <citation type="journal article" date="2020" name="Stud. Mycol.">
        <title>101 Dothideomycetes genomes: a test case for predicting lifestyles and emergence of pathogens.</title>
        <authorList>
            <person name="Haridas S."/>
            <person name="Albert R."/>
            <person name="Binder M."/>
            <person name="Bloem J."/>
            <person name="Labutti K."/>
            <person name="Salamov A."/>
            <person name="Andreopoulos B."/>
            <person name="Baker S."/>
            <person name="Barry K."/>
            <person name="Bills G."/>
            <person name="Bluhm B."/>
            <person name="Cannon C."/>
            <person name="Castanera R."/>
            <person name="Culley D."/>
            <person name="Daum C."/>
            <person name="Ezra D."/>
            <person name="Gonzalez J."/>
            <person name="Henrissat B."/>
            <person name="Kuo A."/>
            <person name="Liang C."/>
            <person name="Lipzen A."/>
            <person name="Lutzoni F."/>
            <person name="Magnuson J."/>
            <person name="Mondo S."/>
            <person name="Nolan M."/>
            <person name="Ohm R."/>
            <person name="Pangilinan J."/>
            <person name="Park H.-J."/>
            <person name="Ramirez L."/>
            <person name="Alfaro M."/>
            <person name="Sun H."/>
            <person name="Tritt A."/>
            <person name="Yoshinaga Y."/>
            <person name="Zwiers L.-H."/>
            <person name="Turgeon B."/>
            <person name="Goodwin S."/>
            <person name="Spatafora J."/>
            <person name="Crous P."/>
            <person name="Grigoriev I."/>
        </authorList>
    </citation>
    <scope>NUCLEOTIDE SEQUENCE</scope>
    <source>
        <strain evidence="7">CBS 379.55</strain>
    </source>
</reference>
<evidence type="ECO:0000256" key="5">
    <source>
        <dbReference type="SAM" id="MobiDB-lite"/>
    </source>
</evidence>
<feature type="region of interest" description="Disordered" evidence="5">
    <location>
        <begin position="465"/>
        <end position="490"/>
    </location>
</feature>
<dbReference type="GeneID" id="54549111"/>
<protein>
    <recommendedName>
        <fullName evidence="6">HMG box domain-containing protein</fullName>
    </recommendedName>
</protein>
<proteinExistence type="predicted"/>
<evidence type="ECO:0000259" key="6">
    <source>
        <dbReference type="PROSITE" id="PS50118"/>
    </source>
</evidence>